<organism evidence="1 2">
    <name type="scientific">Diphasiastrum complanatum</name>
    <name type="common">Issler's clubmoss</name>
    <name type="synonym">Lycopodium complanatum</name>
    <dbReference type="NCBI Taxonomy" id="34168"/>
    <lineage>
        <taxon>Eukaryota</taxon>
        <taxon>Viridiplantae</taxon>
        <taxon>Streptophyta</taxon>
        <taxon>Embryophyta</taxon>
        <taxon>Tracheophyta</taxon>
        <taxon>Lycopodiopsida</taxon>
        <taxon>Lycopodiales</taxon>
        <taxon>Lycopodiaceae</taxon>
        <taxon>Lycopodioideae</taxon>
        <taxon>Diphasiastrum</taxon>
    </lineage>
</organism>
<name>A0ACC2B9L9_DIPCM</name>
<evidence type="ECO:0000313" key="2">
    <source>
        <dbReference type="Proteomes" id="UP001162992"/>
    </source>
</evidence>
<proteinExistence type="predicted"/>
<comment type="caution">
    <text evidence="1">The sequence shown here is derived from an EMBL/GenBank/DDBJ whole genome shotgun (WGS) entry which is preliminary data.</text>
</comment>
<dbReference type="Proteomes" id="UP001162992">
    <property type="component" value="Chromosome 17"/>
</dbReference>
<dbReference type="EMBL" id="CM055108">
    <property type="protein sequence ID" value="KAJ7526119.1"/>
    <property type="molecule type" value="Genomic_DNA"/>
</dbReference>
<accession>A0ACC2B9L9</accession>
<sequence>MVGHQNSQRMNLPRSLSHEIDHKWHFESLVTSPTSLQQRRRVLEAKRIERSKRTQKMPRSDLCESSRSAEDQEQPTADNATSSTMIPKASEHFLKTFQDVFNDSDSELDEFCKIFKIFDRNGDGMLSTDEIVELLDKFGLKMTEKELASMMAAVDKNRNGFVDLEEFLSLYITNYDEGIADFIEEHDEESLKRAFRVFDQNRDGYITAKELQTVLSNLGLLQDTRLVDCRNMIRGADLDGDGQINFMEFKIMMSNKRSRCSAKSGNSLDKSLSTIQVSACGKARDQF</sequence>
<evidence type="ECO:0000313" key="1">
    <source>
        <dbReference type="EMBL" id="KAJ7526119.1"/>
    </source>
</evidence>
<protein>
    <submittedName>
        <fullName evidence="1">Uncharacterized protein</fullName>
    </submittedName>
</protein>
<keyword evidence="2" id="KW-1185">Reference proteome</keyword>
<gene>
    <name evidence="1" type="ORF">O6H91_17G082400</name>
</gene>
<reference evidence="2" key="1">
    <citation type="journal article" date="2024" name="Proc. Natl. Acad. Sci. U.S.A.">
        <title>Extraordinary preservation of gene collinearity over three hundred million years revealed in homosporous lycophytes.</title>
        <authorList>
            <person name="Li C."/>
            <person name="Wickell D."/>
            <person name="Kuo L.Y."/>
            <person name="Chen X."/>
            <person name="Nie B."/>
            <person name="Liao X."/>
            <person name="Peng D."/>
            <person name="Ji J."/>
            <person name="Jenkins J."/>
            <person name="Williams M."/>
            <person name="Shu S."/>
            <person name="Plott C."/>
            <person name="Barry K."/>
            <person name="Rajasekar S."/>
            <person name="Grimwood J."/>
            <person name="Han X."/>
            <person name="Sun S."/>
            <person name="Hou Z."/>
            <person name="He W."/>
            <person name="Dai G."/>
            <person name="Sun C."/>
            <person name="Schmutz J."/>
            <person name="Leebens-Mack J.H."/>
            <person name="Li F.W."/>
            <person name="Wang L."/>
        </authorList>
    </citation>
    <scope>NUCLEOTIDE SEQUENCE [LARGE SCALE GENOMIC DNA]</scope>
    <source>
        <strain evidence="2">cv. PW_Plant_1</strain>
    </source>
</reference>